<dbReference type="EMBL" id="FOKY01000004">
    <property type="protein sequence ID" value="SFB78021.1"/>
    <property type="molecule type" value="Genomic_DNA"/>
</dbReference>
<keyword evidence="1" id="KW-0812">Transmembrane</keyword>
<evidence type="ECO:0000313" key="3">
    <source>
        <dbReference type="Proteomes" id="UP000240042"/>
    </source>
</evidence>
<evidence type="ECO:0000256" key="1">
    <source>
        <dbReference type="SAM" id="Phobius"/>
    </source>
</evidence>
<dbReference type="Proteomes" id="UP000240042">
    <property type="component" value="Unassembled WGS sequence"/>
</dbReference>
<name>A0A1I1DSZ1_BREAD</name>
<keyword evidence="1" id="KW-1133">Transmembrane helix</keyword>
<sequence>MVKKRYMNKNNWLMMGLGILITFLGYYLISPITRDYETPKAFFAILVLNVGLLIVILGLSLNFSVGQSR</sequence>
<protein>
    <submittedName>
        <fullName evidence="2">Uncharacterized protein</fullName>
    </submittedName>
</protein>
<reference evidence="3" key="1">
    <citation type="submission" date="2016-10" db="EMBL/GenBank/DDBJ databases">
        <authorList>
            <person name="Varghese N."/>
            <person name="Submissions S."/>
        </authorList>
    </citation>
    <scope>NUCLEOTIDE SEQUENCE [LARGE SCALE GENOMIC DNA]</scope>
    <source>
        <strain evidence="3">ATCC 43811</strain>
    </source>
</reference>
<dbReference type="AlphaFoldDB" id="A0A1I1DSZ1"/>
<organism evidence="2 3">
    <name type="scientific">Brevinema andersonii</name>
    <dbReference type="NCBI Taxonomy" id="34097"/>
    <lineage>
        <taxon>Bacteria</taxon>
        <taxon>Pseudomonadati</taxon>
        <taxon>Spirochaetota</taxon>
        <taxon>Spirochaetia</taxon>
        <taxon>Brevinematales</taxon>
        <taxon>Brevinemataceae</taxon>
        <taxon>Brevinema</taxon>
    </lineage>
</organism>
<accession>A0A1I1DSZ1</accession>
<feature type="transmembrane region" description="Helical" evidence="1">
    <location>
        <begin position="12"/>
        <end position="29"/>
    </location>
</feature>
<keyword evidence="1" id="KW-0472">Membrane</keyword>
<feature type="transmembrane region" description="Helical" evidence="1">
    <location>
        <begin position="41"/>
        <end position="63"/>
    </location>
</feature>
<keyword evidence="3" id="KW-1185">Reference proteome</keyword>
<proteinExistence type="predicted"/>
<dbReference type="STRING" id="34097.SAMN02745150_00755"/>
<evidence type="ECO:0000313" key="2">
    <source>
        <dbReference type="EMBL" id="SFB78021.1"/>
    </source>
</evidence>
<gene>
    <name evidence="2" type="ORF">SAMN02745150_00755</name>
</gene>
<dbReference type="RefSeq" id="WP_092318789.1">
    <property type="nucleotide sequence ID" value="NZ_FOKY01000004.1"/>
</dbReference>